<name>A0ABQ9GAJ2_9NEOP</name>
<dbReference type="EMBL" id="JARBHB010000014">
    <property type="protein sequence ID" value="KAJ8869177.1"/>
    <property type="molecule type" value="Genomic_DNA"/>
</dbReference>
<gene>
    <name evidence="1" type="ORF">PR048_030747</name>
</gene>
<dbReference type="Proteomes" id="UP001159363">
    <property type="component" value="Chromosome 13"/>
</dbReference>
<evidence type="ECO:0000313" key="1">
    <source>
        <dbReference type="EMBL" id="KAJ8869177.1"/>
    </source>
</evidence>
<sequence>MIAVKYRVVSGVVWTNRTMVSSNTDTNRTDTLLSNSKATTAARPISSKAVAQLSSPARQSHFSLHLCSQSTDFSCRHSTLYWLVVSAHMSVKITTEFDPPKVRSSRVAIGLSPRHAAACLCESPPASRVTKLALAHYVTRTTGTGTGSHADAYNRKARISSSALDADALRRNLLHPDWLSLNVNATHRIASHYCGTGSLNEGETRWVWSSAGMQWARGMERPRENTGRPAASSGMIPICGSLGVTPLGIEPGSPRCEASSLTTNTPRFSFTQPGFTVLIDVFGRKGKLNKERPVLCFSDFCEVNIAVRGGLPVIRNLCISTLSTVQNYRRATFQTKLLSALRARILPASPAEVESDNEKARQGRAKGYIFEIPHHKFKMQYRTLFLSTRMVKDSPRTSLIVDACSHTTTMNALPLWIAELVGCWQAFADKWGEAMIGNEATRAQTYDEILFSMTKVPISNAGEFTSIKTKHKNASYLVPLSNREATTNQVCSVLTVQLPSSQAIPRRESNSVRLGASGLSARLHNPLYSRASDVCSLAAVPALPHIWQLGIHFLFPCKSAIGSESSRACIINSDPIAKPMRVIDVNMEQHRNEGAGETEDPRQNPPTDVIVRQDCALVEGEQTNR</sequence>
<reference evidence="1 2" key="1">
    <citation type="submission" date="2023-02" db="EMBL/GenBank/DDBJ databases">
        <title>LHISI_Scaffold_Assembly.</title>
        <authorList>
            <person name="Stuart O.P."/>
            <person name="Cleave R."/>
            <person name="Magrath M.J.L."/>
            <person name="Mikheyev A.S."/>
        </authorList>
    </citation>
    <scope>NUCLEOTIDE SEQUENCE [LARGE SCALE GENOMIC DNA]</scope>
    <source>
        <strain evidence="1">Daus_M_001</strain>
        <tissue evidence="1">Leg muscle</tissue>
    </source>
</reference>
<organism evidence="1 2">
    <name type="scientific">Dryococelus australis</name>
    <dbReference type="NCBI Taxonomy" id="614101"/>
    <lineage>
        <taxon>Eukaryota</taxon>
        <taxon>Metazoa</taxon>
        <taxon>Ecdysozoa</taxon>
        <taxon>Arthropoda</taxon>
        <taxon>Hexapoda</taxon>
        <taxon>Insecta</taxon>
        <taxon>Pterygota</taxon>
        <taxon>Neoptera</taxon>
        <taxon>Polyneoptera</taxon>
        <taxon>Phasmatodea</taxon>
        <taxon>Verophasmatodea</taxon>
        <taxon>Anareolatae</taxon>
        <taxon>Phasmatidae</taxon>
        <taxon>Eurycanthinae</taxon>
        <taxon>Dryococelus</taxon>
    </lineage>
</organism>
<accession>A0ABQ9GAJ2</accession>
<keyword evidence="2" id="KW-1185">Reference proteome</keyword>
<evidence type="ECO:0000313" key="2">
    <source>
        <dbReference type="Proteomes" id="UP001159363"/>
    </source>
</evidence>
<comment type="caution">
    <text evidence="1">The sequence shown here is derived from an EMBL/GenBank/DDBJ whole genome shotgun (WGS) entry which is preliminary data.</text>
</comment>
<proteinExistence type="predicted"/>
<protein>
    <submittedName>
        <fullName evidence="1">Uncharacterized protein</fullName>
    </submittedName>
</protein>